<dbReference type="Gene3D" id="1.10.1070.20">
    <property type="match status" value="1"/>
</dbReference>
<keyword evidence="2" id="KW-0418">Kinase</keyword>
<dbReference type="EMBL" id="JBHUIO010000002">
    <property type="protein sequence ID" value="MFD2168580.1"/>
    <property type="molecule type" value="Genomic_DNA"/>
</dbReference>
<dbReference type="Pfam" id="PF20613">
    <property type="entry name" value="HipA_2"/>
    <property type="match status" value="1"/>
</dbReference>
<proteinExistence type="predicted"/>
<keyword evidence="2" id="KW-0808">Transferase</keyword>
<feature type="domain" description="HipA-like kinase" evidence="1">
    <location>
        <begin position="49"/>
        <end position="159"/>
    </location>
</feature>
<evidence type="ECO:0000313" key="3">
    <source>
        <dbReference type="Proteomes" id="UP001597343"/>
    </source>
</evidence>
<comment type="caution">
    <text evidence="2">The sequence shown here is derived from an EMBL/GenBank/DDBJ whole genome shotgun (WGS) entry which is preliminary data.</text>
</comment>
<evidence type="ECO:0000313" key="2">
    <source>
        <dbReference type="EMBL" id="MFD2168580.1"/>
    </source>
</evidence>
<dbReference type="Proteomes" id="UP001597343">
    <property type="component" value="Unassembled WGS sequence"/>
</dbReference>
<dbReference type="RefSeq" id="WP_386043422.1">
    <property type="nucleotide sequence ID" value="NZ_JBHUIO010000002.1"/>
</dbReference>
<dbReference type="GO" id="GO:0016301">
    <property type="term" value="F:kinase activity"/>
    <property type="evidence" value="ECO:0007669"/>
    <property type="project" value="UniProtKB-KW"/>
</dbReference>
<keyword evidence="3" id="KW-1185">Reference proteome</keyword>
<sequence>MFTERWFLEQVWKEKRQGHVWRVRSAGNKRGYFKFATKDQWYFSGPMIANELIAASLAKRLGFPVSELELATVRGPNGIPQEGLISREIDAAEVITWRDADETVKSAPEQHVDRHELLAQMVVFDAWITNIDRAKGRNLILYRNSSDERYGWYLIDHGHTLYGSPRKWKRGAWNTPIWDQLWRFYNVPQGLLACQSNSDTLEPMIRKIEEMRLADIDAAIRCVPRGYMQSRERQFIKRLLLFRQQRLRMVIDRWLQYAGEKECNT</sequence>
<accession>A0ABW4ZSE4</accession>
<evidence type="ECO:0000259" key="1">
    <source>
        <dbReference type="Pfam" id="PF20613"/>
    </source>
</evidence>
<reference evidence="3" key="1">
    <citation type="journal article" date="2019" name="Int. J. Syst. Evol. Microbiol.">
        <title>The Global Catalogue of Microorganisms (GCM) 10K type strain sequencing project: providing services to taxonomists for standard genome sequencing and annotation.</title>
        <authorList>
            <consortium name="The Broad Institute Genomics Platform"/>
            <consortium name="The Broad Institute Genome Sequencing Center for Infectious Disease"/>
            <person name="Wu L."/>
            <person name="Ma J."/>
        </authorList>
    </citation>
    <scope>NUCLEOTIDE SEQUENCE [LARGE SCALE GENOMIC DNA]</scope>
    <source>
        <strain evidence="3">CGMCC 1.13574</strain>
    </source>
</reference>
<organism evidence="2 3">
    <name type="scientific">Tumebacillus lipolyticus</name>
    <dbReference type="NCBI Taxonomy" id="1280370"/>
    <lineage>
        <taxon>Bacteria</taxon>
        <taxon>Bacillati</taxon>
        <taxon>Bacillota</taxon>
        <taxon>Bacilli</taxon>
        <taxon>Bacillales</taxon>
        <taxon>Alicyclobacillaceae</taxon>
        <taxon>Tumebacillus</taxon>
    </lineage>
</organism>
<protein>
    <submittedName>
        <fullName evidence="2">HipA family kinase</fullName>
    </submittedName>
</protein>
<gene>
    <name evidence="2" type="ORF">ACFSOY_00925</name>
</gene>
<name>A0ABW4ZSE4_9BACL</name>
<dbReference type="InterPro" id="IPR046748">
    <property type="entry name" value="HipA_2"/>
</dbReference>